<proteinExistence type="predicted"/>
<accession>A0A7S3N0E8</accession>
<organism evidence="1">
    <name type="scientific">Strombidium inclinatum</name>
    <dbReference type="NCBI Taxonomy" id="197538"/>
    <lineage>
        <taxon>Eukaryota</taxon>
        <taxon>Sar</taxon>
        <taxon>Alveolata</taxon>
        <taxon>Ciliophora</taxon>
        <taxon>Intramacronucleata</taxon>
        <taxon>Spirotrichea</taxon>
        <taxon>Oligotrichia</taxon>
        <taxon>Strombidiidae</taxon>
        <taxon>Strombidium</taxon>
    </lineage>
</organism>
<evidence type="ECO:0000313" key="1">
    <source>
        <dbReference type="EMBL" id="CAE0334666.1"/>
    </source>
</evidence>
<gene>
    <name evidence="1" type="ORF">SINC0208_LOCUS15305</name>
</gene>
<reference evidence="1" key="1">
    <citation type="submission" date="2021-01" db="EMBL/GenBank/DDBJ databases">
        <authorList>
            <person name="Corre E."/>
            <person name="Pelletier E."/>
            <person name="Niang G."/>
            <person name="Scheremetjew M."/>
            <person name="Finn R."/>
            <person name="Kale V."/>
            <person name="Holt S."/>
            <person name="Cochrane G."/>
            <person name="Meng A."/>
            <person name="Brown T."/>
            <person name="Cohen L."/>
        </authorList>
    </citation>
    <scope>NUCLEOTIDE SEQUENCE</scope>
    <source>
        <strain evidence="1">S3</strain>
    </source>
</reference>
<protein>
    <submittedName>
        <fullName evidence="1">Uncharacterized protein</fullName>
    </submittedName>
</protein>
<name>A0A7S3N0E8_9SPIT</name>
<sequence>MLALESLMEAISEKEACDVRKSSTIKSLNSDRELTQKLSTGKFTMKAMFKSKSSKARQQQAILERIAQREKDIVNWDVVKKYLIIYLAEVAIPEFRQRKVNKYVMAMQNFSMEELENAKKHQMCWGDFFQLTQQYLPK</sequence>
<dbReference type="AlphaFoldDB" id="A0A7S3N0E8"/>
<dbReference type="EMBL" id="HBIH01037979">
    <property type="protein sequence ID" value="CAE0334666.1"/>
    <property type="molecule type" value="Transcribed_RNA"/>
</dbReference>